<dbReference type="Proteomes" id="UP000824120">
    <property type="component" value="Chromosome 6"/>
</dbReference>
<dbReference type="AlphaFoldDB" id="A0A9J5YH82"/>
<proteinExistence type="predicted"/>
<evidence type="ECO:0000313" key="1">
    <source>
        <dbReference type="EMBL" id="KAG5600091.1"/>
    </source>
</evidence>
<feature type="non-terminal residue" evidence="1">
    <location>
        <position position="1"/>
    </location>
</feature>
<gene>
    <name evidence="1" type="ORF">H5410_031461</name>
</gene>
<dbReference type="EMBL" id="JACXVP010000006">
    <property type="protein sequence ID" value="KAG5600091.1"/>
    <property type="molecule type" value="Genomic_DNA"/>
</dbReference>
<reference evidence="1 2" key="1">
    <citation type="submission" date="2020-09" db="EMBL/GenBank/DDBJ databases">
        <title>De no assembly of potato wild relative species, Solanum commersonii.</title>
        <authorList>
            <person name="Cho K."/>
        </authorList>
    </citation>
    <scope>NUCLEOTIDE SEQUENCE [LARGE SCALE GENOMIC DNA]</scope>
    <source>
        <strain evidence="1">LZ3.2</strain>
        <tissue evidence="1">Leaf</tissue>
    </source>
</reference>
<accession>A0A9J5YH82</accession>
<protein>
    <submittedName>
        <fullName evidence="1">Uncharacterized protein</fullName>
    </submittedName>
</protein>
<evidence type="ECO:0000313" key="2">
    <source>
        <dbReference type="Proteomes" id="UP000824120"/>
    </source>
</evidence>
<sequence>SKEHDSIDTIEHLTVQFKRKGSINHAYLRPSREDLSVLSSFQVRISRQRTHLLLQIIKEDHFVTTTRDQAIIRRSVISYMDIHRTTIDLRNLSLMDSKVIINSKDNNNMGILVPIRHTETIKKGNVWQLIL</sequence>
<keyword evidence="2" id="KW-1185">Reference proteome</keyword>
<comment type="caution">
    <text evidence="1">The sequence shown here is derived from an EMBL/GenBank/DDBJ whole genome shotgun (WGS) entry which is preliminary data.</text>
</comment>
<name>A0A9J5YH82_SOLCO</name>
<organism evidence="1 2">
    <name type="scientific">Solanum commersonii</name>
    <name type="common">Commerson's wild potato</name>
    <name type="synonym">Commerson's nightshade</name>
    <dbReference type="NCBI Taxonomy" id="4109"/>
    <lineage>
        <taxon>Eukaryota</taxon>
        <taxon>Viridiplantae</taxon>
        <taxon>Streptophyta</taxon>
        <taxon>Embryophyta</taxon>
        <taxon>Tracheophyta</taxon>
        <taxon>Spermatophyta</taxon>
        <taxon>Magnoliopsida</taxon>
        <taxon>eudicotyledons</taxon>
        <taxon>Gunneridae</taxon>
        <taxon>Pentapetalae</taxon>
        <taxon>asterids</taxon>
        <taxon>lamiids</taxon>
        <taxon>Solanales</taxon>
        <taxon>Solanaceae</taxon>
        <taxon>Solanoideae</taxon>
        <taxon>Solaneae</taxon>
        <taxon>Solanum</taxon>
    </lineage>
</organism>